<dbReference type="Gene3D" id="3.30.870.10">
    <property type="entry name" value="Endonuclease Chain A"/>
    <property type="match status" value="1"/>
</dbReference>
<comment type="caution">
    <text evidence="5">The sequence shown here is derived from an EMBL/GenBank/DDBJ whole genome shotgun (WGS) entry which is preliminary data.</text>
</comment>
<sequence length="1097" mass="127791">MKLLPDYIDNKTHTLQSVLATIIEDNNQLTLDIATGFFRIEAWLRLESPMNKLNSLRLLIGRDPAIRPAESDRIDLLKFYKRSLQQQLEENPFNLEYKQQIDRLIEYLQQDKIEVRLFGALGDKNQFLHAKAYIFDECSIVGSSNFTPAGLQANSELNIVNKISAIARDLRNNWFERFWNDDSVDVDYKQKLIDTLNASKFGSKAYTPYQVFLKALYELFKEDTNINEGNITGVDLADFQKEGFKKAIRLIEKHQGCIVADAVGLGKTYIGLRVIEYYLIKERKPNKIPKVMVICPAQLRELVWRKKLDEFGLKADIISHEEISRKDFNLNRYSYYDLMVIDEGHNFRNSGTNRYNNLLKLVNSGNRNKKILMLTATPINNSVYDLYHQILILARGNESYYREYGISNLNGYFKALHQGKTEITELLFQTMVRRSRQDVIRRQEAGEEIIIGGTKIHFPKRELERFTYNFEAEYQGLYIGIANSIDQLNLSPYNIKSFKLKKVKTDDAEVQRNYALVNLQKALYLKRFESSLIAFKKTVTNQKQFQEQFYQLLTKEGKLLDSKNFRKLIFALEDEEENITVTDIIEQLEEINPKEYNLSELQQHIEQDLRVLNQILKQINTIESSANDNQHYDQKLDAFKELLIKLKGKKILVFSYYKDTAKYIHQELIKDADFLAKLNNPVIDIITGDSKSQQRQEKVNRFAPKANLSNDNPQQRLEQLQQLLQNPIDILICTDVLSEGQNLQDAGILINYDLHWNPVRMIQRAGRIDRLGTEYDTLYIYNCFPEEGLEVLLGLVRRLQERIATIDREVGLDASVLGEIVTGRSLEQLERLKKADTDAEKQAILEELEAEIELVSLDEMKLPLIEFIQQVGQELVEEIPLGIHSTKNLNIPDPNFKEGGLFLAFKSDDKHFWQLFPRINGYIVTDEDKMITDKRKIFNYLKCNQSDYPNPDDLPPVAFDSAIFRVLDSAVDQILTYFKKQQTARKVKPSLKKTLTAIVHLLKKPDLDIDNQDIVKNILKVIDNIPLKSLDKEIKKIWDNLKQHKTPNILVQELNQMFIDNGYYDEIEEQENPIKIIKREDIQLVCYQWFKSERSHR</sequence>
<evidence type="ECO:0000313" key="6">
    <source>
        <dbReference type="Proteomes" id="UP000437131"/>
    </source>
</evidence>
<evidence type="ECO:0000259" key="2">
    <source>
        <dbReference type="PROSITE" id="PS50035"/>
    </source>
</evidence>
<dbReference type="Gene3D" id="3.40.50.10810">
    <property type="entry name" value="Tandem AAA-ATPase domain"/>
    <property type="match status" value="2"/>
</dbReference>
<dbReference type="SMART" id="SM00487">
    <property type="entry name" value="DEXDc"/>
    <property type="match status" value="1"/>
</dbReference>
<dbReference type="PANTHER" id="PTHR45766">
    <property type="entry name" value="DNA ANNEALING HELICASE AND ENDONUCLEASE ZRANB3 FAMILY MEMBER"/>
    <property type="match status" value="1"/>
</dbReference>
<dbReference type="PROSITE" id="PS51194">
    <property type="entry name" value="HELICASE_CTER"/>
    <property type="match status" value="1"/>
</dbReference>
<feature type="domain" description="Helicase C-terminal" evidence="4">
    <location>
        <begin position="638"/>
        <end position="814"/>
    </location>
</feature>
<accession>A0A844GR00</accession>
<feature type="domain" description="PLD phosphodiesterase" evidence="2">
    <location>
        <begin position="124"/>
        <end position="150"/>
    </location>
</feature>
<keyword evidence="1" id="KW-0378">Hydrolase</keyword>
<dbReference type="GO" id="GO:0016787">
    <property type="term" value="F:hydrolase activity"/>
    <property type="evidence" value="ECO:0007669"/>
    <property type="project" value="UniProtKB-KW"/>
</dbReference>
<dbReference type="GO" id="GO:0004386">
    <property type="term" value="F:helicase activity"/>
    <property type="evidence" value="ECO:0007669"/>
    <property type="project" value="UniProtKB-KW"/>
</dbReference>
<reference evidence="5 6" key="1">
    <citation type="submission" date="2019-11" db="EMBL/GenBank/DDBJ databases">
        <title>Isolation of a new High Light Tolerant Cyanobacteria.</title>
        <authorList>
            <person name="Dobson Z."/>
            <person name="Vaughn N."/>
            <person name="Vaughn M."/>
            <person name="Fromme P."/>
            <person name="Mazor Y."/>
        </authorList>
    </citation>
    <scope>NUCLEOTIDE SEQUENCE [LARGE SCALE GENOMIC DNA]</scope>
    <source>
        <strain evidence="5 6">0216</strain>
    </source>
</reference>
<dbReference type="Proteomes" id="UP000437131">
    <property type="component" value="Unassembled WGS sequence"/>
</dbReference>
<dbReference type="PROSITE" id="PS51192">
    <property type="entry name" value="HELICASE_ATP_BIND_1"/>
    <property type="match status" value="1"/>
</dbReference>
<dbReference type="InterPro" id="IPR038718">
    <property type="entry name" value="SNF2-like_sf"/>
</dbReference>
<evidence type="ECO:0000259" key="4">
    <source>
        <dbReference type="PROSITE" id="PS51194"/>
    </source>
</evidence>
<dbReference type="InterPro" id="IPR001650">
    <property type="entry name" value="Helicase_C-like"/>
</dbReference>
<feature type="domain" description="Helicase ATP-binding" evidence="3">
    <location>
        <begin position="248"/>
        <end position="396"/>
    </location>
</feature>
<gene>
    <name evidence="5" type="ORF">GGC33_00930</name>
</gene>
<protein>
    <submittedName>
        <fullName evidence="5">Helicase</fullName>
    </submittedName>
</protein>
<evidence type="ECO:0000259" key="3">
    <source>
        <dbReference type="PROSITE" id="PS51192"/>
    </source>
</evidence>
<dbReference type="InterPro" id="IPR049730">
    <property type="entry name" value="SNF2/RAD54-like_C"/>
</dbReference>
<dbReference type="GO" id="GO:0031297">
    <property type="term" value="P:replication fork processing"/>
    <property type="evidence" value="ECO:0007669"/>
    <property type="project" value="TreeGrafter"/>
</dbReference>
<dbReference type="GO" id="GO:0006793">
    <property type="term" value="P:phosphorus metabolic process"/>
    <property type="evidence" value="ECO:0007669"/>
    <property type="project" value="UniProtKB-ARBA"/>
</dbReference>
<dbReference type="SMART" id="SM00490">
    <property type="entry name" value="HELICc"/>
    <property type="match status" value="1"/>
</dbReference>
<dbReference type="InterPro" id="IPR027417">
    <property type="entry name" value="P-loop_NTPase"/>
</dbReference>
<dbReference type="InterPro" id="IPR000330">
    <property type="entry name" value="SNF2_N"/>
</dbReference>
<keyword evidence="5" id="KW-0067">ATP-binding</keyword>
<dbReference type="EMBL" id="WMIA01000001">
    <property type="protein sequence ID" value="MTF37501.1"/>
    <property type="molecule type" value="Genomic_DNA"/>
</dbReference>
<dbReference type="Pfam" id="PF00176">
    <property type="entry name" value="SNF2-rel_dom"/>
    <property type="match status" value="2"/>
</dbReference>
<name>A0A844GR00_9CHRO</name>
<dbReference type="Pfam" id="PF13091">
    <property type="entry name" value="PLDc_2"/>
    <property type="match status" value="1"/>
</dbReference>
<evidence type="ECO:0000256" key="1">
    <source>
        <dbReference type="ARBA" id="ARBA00022801"/>
    </source>
</evidence>
<dbReference type="SUPFAM" id="SSF52540">
    <property type="entry name" value="P-loop containing nucleoside triphosphate hydrolases"/>
    <property type="match status" value="2"/>
</dbReference>
<dbReference type="GO" id="GO:0006281">
    <property type="term" value="P:DNA repair"/>
    <property type="evidence" value="ECO:0007669"/>
    <property type="project" value="TreeGrafter"/>
</dbReference>
<dbReference type="AlphaFoldDB" id="A0A844GR00"/>
<keyword evidence="5" id="KW-0347">Helicase</keyword>
<dbReference type="GO" id="GO:0005524">
    <property type="term" value="F:ATP binding"/>
    <property type="evidence" value="ECO:0007669"/>
    <property type="project" value="InterPro"/>
</dbReference>
<organism evidence="5 6">
    <name type="scientific">Cyanobacterium aponinum 0216</name>
    <dbReference type="NCBI Taxonomy" id="2676140"/>
    <lineage>
        <taxon>Bacteria</taxon>
        <taxon>Bacillati</taxon>
        <taxon>Cyanobacteriota</taxon>
        <taxon>Cyanophyceae</taxon>
        <taxon>Oscillatoriophycideae</taxon>
        <taxon>Chroococcales</taxon>
        <taxon>Geminocystaceae</taxon>
        <taxon>Cyanobacterium</taxon>
    </lineage>
</organism>
<evidence type="ECO:0000313" key="5">
    <source>
        <dbReference type="EMBL" id="MTF37501.1"/>
    </source>
</evidence>
<keyword evidence="5" id="KW-0547">Nucleotide-binding</keyword>
<dbReference type="PROSITE" id="PS50035">
    <property type="entry name" value="PLD"/>
    <property type="match status" value="1"/>
</dbReference>
<dbReference type="InterPro" id="IPR014001">
    <property type="entry name" value="Helicase_ATP-bd"/>
</dbReference>
<dbReference type="InterPro" id="IPR001736">
    <property type="entry name" value="PLipase_D/transphosphatidylase"/>
</dbReference>
<dbReference type="InterPro" id="IPR025202">
    <property type="entry name" value="PLD-like_dom"/>
</dbReference>
<dbReference type="PANTHER" id="PTHR45766:SF6">
    <property type="entry name" value="SWI_SNF-RELATED MATRIX-ASSOCIATED ACTIN-DEPENDENT REGULATOR OF CHROMATIN SUBFAMILY A-LIKE PROTEIN 1"/>
    <property type="match status" value="1"/>
</dbReference>
<dbReference type="Gene3D" id="3.40.50.300">
    <property type="entry name" value="P-loop containing nucleotide triphosphate hydrolases"/>
    <property type="match status" value="1"/>
</dbReference>
<dbReference type="RefSeq" id="WP_155082424.1">
    <property type="nucleotide sequence ID" value="NZ_WMIA01000001.1"/>
</dbReference>
<proteinExistence type="predicted"/>
<dbReference type="Pfam" id="PF00271">
    <property type="entry name" value="Helicase_C"/>
    <property type="match status" value="1"/>
</dbReference>
<dbReference type="CDD" id="cd18793">
    <property type="entry name" value="SF2_C_SNF"/>
    <property type="match status" value="1"/>
</dbReference>
<dbReference type="SUPFAM" id="SSF56024">
    <property type="entry name" value="Phospholipase D/nuclease"/>
    <property type="match status" value="1"/>
</dbReference>